<evidence type="ECO:0000259" key="2">
    <source>
        <dbReference type="Pfam" id="PF24346"/>
    </source>
</evidence>
<organism evidence="3 4">
    <name type="scientific">Algoriphagus lacus</name>
    <dbReference type="NCBI Taxonomy" id="2056311"/>
    <lineage>
        <taxon>Bacteria</taxon>
        <taxon>Pseudomonadati</taxon>
        <taxon>Bacteroidota</taxon>
        <taxon>Cytophagia</taxon>
        <taxon>Cytophagales</taxon>
        <taxon>Cyclobacteriaceae</taxon>
        <taxon>Algoriphagus</taxon>
    </lineage>
</organism>
<evidence type="ECO:0000313" key="4">
    <source>
        <dbReference type="Proteomes" id="UP000283522"/>
    </source>
</evidence>
<feature type="region of interest" description="Disordered" evidence="1">
    <location>
        <begin position="18"/>
        <end position="39"/>
    </location>
</feature>
<feature type="non-terminal residue" evidence="3">
    <location>
        <position position="1"/>
    </location>
</feature>
<comment type="caution">
    <text evidence="3">The sequence shown here is derived from an EMBL/GenBank/DDBJ whole genome shotgun (WGS) entry which is preliminary data.</text>
</comment>
<dbReference type="PANTHER" id="PTHR34819">
    <property type="entry name" value="LARGE CYSTEINE-RICH PERIPLASMIC PROTEIN OMCB"/>
    <property type="match status" value="1"/>
</dbReference>
<dbReference type="InterPro" id="IPR055354">
    <property type="entry name" value="DUF7507"/>
</dbReference>
<dbReference type="NCBIfam" id="TIGR01451">
    <property type="entry name" value="B_ant_repeat"/>
    <property type="match status" value="3"/>
</dbReference>
<feature type="domain" description="DUF7507" evidence="2">
    <location>
        <begin position="1"/>
        <end position="34"/>
    </location>
</feature>
<dbReference type="PANTHER" id="PTHR34819:SF3">
    <property type="entry name" value="CELL SURFACE PROTEIN"/>
    <property type="match status" value="1"/>
</dbReference>
<dbReference type="Proteomes" id="UP000283522">
    <property type="component" value="Unassembled WGS sequence"/>
</dbReference>
<name>A0A418PLH9_9BACT</name>
<sequence length="323" mass="34009">SVTATANYTITQADLDNGSVTNTATASGNEVTSNQDSETATANQTFDYTITKVADIQTYSAVDEEVDYTITVKNTGNVTLKGIVVTDPLTGLDETIESLAPGDESVLVTTYLITQVDLDEGFVTNTATASFGEIEKTASEIINADQNPFLDITKVADNKTYDAVGNVITYTITVTNTGNITLNEIEVSDPLTGLDELISVLSPGDSEVFETSYTISQDDIEDGQVVNTATAKVGEIEEKASEIVSAIQRASINLNKVSNVATVDAVGDVIVYTLTVTNTGNVTLSNVTVTDPKTGLNQNVGTLNPGASQAVNTQYVVTLADMN</sequence>
<evidence type="ECO:0000313" key="3">
    <source>
        <dbReference type="EMBL" id="RIW11651.1"/>
    </source>
</evidence>
<dbReference type="InterPro" id="IPR047589">
    <property type="entry name" value="DUF11_rpt"/>
</dbReference>
<dbReference type="Gene3D" id="2.60.40.740">
    <property type="match status" value="1"/>
</dbReference>
<dbReference type="AlphaFoldDB" id="A0A418PLH9"/>
<dbReference type="OrthoDB" id="599464at2"/>
<dbReference type="Pfam" id="PF24346">
    <property type="entry name" value="DUF7507"/>
    <property type="match status" value="4"/>
</dbReference>
<dbReference type="EMBL" id="QXML01000037">
    <property type="protein sequence ID" value="RIW11651.1"/>
    <property type="molecule type" value="Genomic_DNA"/>
</dbReference>
<keyword evidence="4" id="KW-1185">Reference proteome</keyword>
<feature type="domain" description="DUF7507" evidence="2">
    <location>
        <begin position="49"/>
        <end position="131"/>
    </location>
</feature>
<feature type="non-terminal residue" evidence="3">
    <location>
        <position position="323"/>
    </location>
</feature>
<evidence type="ECO:0000256" key="1">
    <source>
        <dbReference type="SAM" id="MobiDB-lite"/>
    </source>
</evidence>
<gene>
    <name evidence="3" type="ORF">D0X99_20295</name>
</gene>
<dbReference type="InterPro" id="IPR051172">
    <property type="entry name" value="Chlamydia_OmcB"/>
</dbReference>
<feature type="domain" description="DUF7507" evidence="2">
    <location>
        <begin position="147"/>
        <end position="235"/>
    </location>
</feature>
<reference evidence="3 4" key="1">
    <citation type="submission" date="2018-09" db="EMBL/GenBank/DDBJ databases">
        <authorList>
            <person name="Wang X."/>
            <person name="Du Z."/>
        </authorList>
    </citation>
    <scope>NUCLEOTIDE SEQUENCE [LARGE SCALE GENOMIC DNA]</scope>
    <source>
        <strain evidence="3 4">N3</strain>
    </source>
</reference>
<feature type="domain" description="DUF7507" evidence="2">
    <location>
        <begin position="250"/>
        <end position="323"/>
    </location>
</feature>
<accession>A0A418PLH9</accession>
<protein>
    <submittedName>
        <fullName evidence="3">DUF11 domain-containing protein</fullName>
    </submittedName>
</protein>
<proteinExistence type="predicted"/>